<accession>A0A7J7CJL4</accession>
<dbReference type="Proteomes" id="UP000593562">
    <property type="component" value="Unassembled WGS sequence"/>
</dbReference>
<dbReference type="AlphaFoldDB" id="A0A7J7CJL4"/>
<dbReference type="PANTHER" id="PTHR31307">
    <property type="entry name" value="TRIHELIX TRANSCRIPTION FACTOR ASIL2"/>
    <property type="match status" value="1"/>
</dbReference>
<feature type="domain" description="Myb/SANT-like DNA-binding" evidence="1">
    <location>
        <begin position="68"/>
        <end position="160"/>
    </location>
</feature>
<reference evidence="2 3" key="1">
    <citation type="journal article" date="2020" name="Nat. Commun.">
        <title>Genome of Tripterygium wilfordii and identification of cytochrome P450 involved in triptolide biosynthesis.</title>
        <authorList>
            <person name="Tu L."/>
            <person name="Su P."/>
            <person name="Zhang Z."/>
            <person name="Gao L."/>
            <person name="Wang J."/>
            <person name="Hu T."/>
            <person name="Zhou J."/>
            <person name="Zhang Y."/>
            <person name="Zhao Y."/>
            <person name="Liu Y."/>
            <person name="Song Y."/>
            <person name="Tong Y."/>
            <person name="Lu Y."/>
            <person name="Yang J."/>
            <person name="Xu C."/>
            <person name="Jia M."/>
            <person name="Peters R.J."/>
            <person name="Huang L."/>
            <person name="Gao W."/>
        </authorList>
    </citation>
    <scope>NUCLEOTIDE SEQUENCE [LARGE SCALE GENOMIC DNA]</scope>
    <source>
        <strain evidence="3">cv. XIE 37</strain>
        <tissue evidence="2">Leaf</tissue>
    </source>
</reference>
<evidence type="ECO:0000313" key="2">
    <source>
        <dbReference type="EMBL" id="KAF5734248.1"/>
    </source>
</evidence>
<dbReference type="EMBL" id="JAAARO010000016">
    <property type="protein sequence ID" value="KAF5734248.1"/>
    <property type="molecule type" value="Genomic_DNA"/>
</dbReference>
<dbReference type="InterPro" id="IPR044823">
    <property type="entry name" value="ASIL1/2-like"/>
</dbReference>
<evidence type="ECO:0000313" key="3">
    <source>
        <dbReference type="Proteomes" id="UP000593562"/>
    </source>
</evidence>
<protein>
    <submittedName>
        <fullName evidence="2">Putative Alcohol dehydrogenase transcription factor Myb/SANT family protein</fullName>
    </submittedName>
</protein>
<proteinExistence type="predicted"/>
<organism evidence="2 3">
    <name type="scientific">Tripterygium wilfordii</name>
    <name type="common">Thunder God vine</name>
    <dbReference type="NCBI Taxonomy" id="458696"/>
    <lineage>
        <taxon>Eukaryota</taxon>
        <taxon>Viridiplantae</taxon>
        <taxon>Streptophyta</taxon>
        <taxon>Embryophyta</taxon>
        <taxon>Tracheophyta</taxon>
        <taxon>Spermatophyta</taxon>
        <taxon>Magnoliopsida</taxon>
        <taxon>eudicotyledons</taxon>
        <taxon>Gunneridae</taxon>
        <taxon>Pentapetalae</taxon>
        <taxon>rosids</taxon>
        <taxon>fabids</taxon>
        <taxon>Celastrales</taxon>
        <taxon>Celastraceae</taxon>
        <taxon>Tripterygium</taxon>
    </lineage>
</organism>
<dbReference type="InParanoid" id="A0A7J7CJL4"/>
<dbReference type="OrthoDB" id="1901794at2759"/>
<name>A0A7J7CJL4_TRIWF</name>
<keyword evidence="3" id="KW-1185">Reference proteome</keyword>
<dbReference type="Pfam" id="PF13837">
    <property type="entry name" value="Myb_DNA-bind_4"/>
    <property type="match status" value="1"/>
</dbReference>
<gene>
    <name evidence="2" type="ORF">HS088_TW16G00695</name>
</gene>
<sequence>MLTARHTAHTSISWVSTQPTEALYHLFQLIHNVHNFYYLLYFSTTTSPKPTTMSSPPASAATRRFPSPCWAHEETLTLIKAYRDRWFALSRGNLRASDWEVVAAALASAGATDGAPKTSIQCRHKIEKLRKRYRAEKQRALSKPGRFFSSWDLFPVLDSMEIGVVGSVQDNKHVDKAVKSGKIGWNPNVEIGSMVKSNRVVKPTLAFDCSYGSGFSVKSRDNGLPRSPGFAYSARACPDFDDSDDDYDDDGMCAFPVKSLGDRNVMPLMSRSVHYGKMDSDRNRNPDIHCDYDIRSDVDEGCGFGKIISGDWKSGPSGLRSNSYYKKDGNTSSHMDYGVLNGVSYSKRSGFVKKSNGGVKRGRGGAVSEVVSSIKRLGEVFLKMEKMKMETMREIEKMRMEMEMKHNQMIIDSQQQVVNAFAEAFLEKTQKKKMKTMSTNGDL</sequence>
<evidence type="ECO:0000259" key="1">
    <source>
        <dbReference type="Pfam" id="PF13837"/>
    </source>
</evidence>
<dbReference type="InterPro" id="IPR044822">
    <property type="entry name" value="Myb_DNA-bind_4"/>
</dbReference>
<dbReference type="PANTHER" id="PTHR31307:SF43">
    <property type="entry name" value="TRIHELIX TRANSCRIPTION FACTOR ASIL2-LIKE"/>
    <property type="match status" value="1"/>
</dbReference>
<dbReference type="Gene3D" id="1.10.10.60">
    <property type="entry name" value="Homeodomain-like"/>
    <property type="match status" value="1"/>
</dbReference>
<comment type="caution">
    <text evidence="2">The sequence shown here is derived from an EMBL/GenBank/DDBJ whole genome shotgun (WGS) entry which is preliminary data.</text>
</comment>